<dbReference type="AlphaFoldDB" id="A0A0A9F2X5"/>
<reference evidence="1" key="2">
    <citation type="journal article" date="2015" name="Data Brief">
        <title>Shoot transcriptome of the giant reed, Arundo donax.</title>
        <authorList>
            <person name="Barrero R.A."/>
            <person name="Guerrero F.D."/>
            <person name="Moolhuijzen P."/>
            <person name="Goolsby J.A."/>
            <person name="Tidwell J."/>
            <person name="Bellgard S.E."/>
            <person name="Bellgard M.I."/>
        </authorList>
    </citation>
    <scope>NUCLEOTIDE SEQUENCE</scope>
    <source>
        <tissue evidence="1">Shoot tissue taken approximately 20 cm above the soil surface</tissue>
    </source>
</reference>
<protein>
    <submittedName>
        <fullName evidence="1">Uncharacterized protein</fullName>
    </submittedName>
</protein>
<accession>A0A0A9F2X5</accession>
<proteinExistence type="predicted"/>
<dbReference type="EMBL" id="GBRH01190496">
    <property type="protein sequence ID" value="JAE07400.1"/>
    <property type="molecule type" value="Transcribed_RNA"/>
</dbReference>
<evidence type="ECO:0000313" key="1">
    <source>
        <dbReference type="EMBL" id="JAE07400.1"/>
    </source>
</evidence>
<reference evidence="1" key="1">
    <citation type="submission" date="2014-09" db="EMBL/GenBank/DDBJ databases">
        <authorList>
            <person name="Magalhaes I.L.F."/>
            <person name="Oliveira U."/>
            <person name="Santos F.R."/>
            <person name="Vidigal T.H.D.A."/>
            <person name="Brescovit A.D."/>
            <person name="Santos A.J."/>
        </authorList>
    </citation>
    <scope>NUCLEOTIDE SEQUENCE</scope>
    <source>
        <tissue evidence="1">Shoot tissue taken approximately 20 cm above the soil surface</tissue>
    </source>
</reference>
<name>A0A0A9F2X5_ARUDO</name>
<sequence length="92" mass="11157">MDPYKMLLRIQTIKLGPWILTKCYCAYKLSNLDHRISIDQTWTMNPYKAIKRQRRNYAYIQRYHAGSLLERKYKIPKLQIKQIHCPVMLKSQ</sequence>
<organism evidence="1">
    <name type="scientific">Arundo donax</name>
    <name type="common">Giant reed</name>
    <name type="synonym">Donax arundinaceus</name>
    <dbReference type="NCBI Taxonomy" id="35708"/>
    <lineage>
        <taxon>Eukaryota</taxon>
        <taxon>Viridiplantae</taxon>
        <taxon>Streptophyta</taxon>
        <taxon>Embryophyta</taxon>
        <taxon>Tracheophyta</taxon>
        <taxon>Spermatophyta</taxon>
        <taxon>Magnoliopsida</taxon>
        <taxon>Liliopsida</taxon>
        <taxon>Poales</taxon>
        <taxon>Poaceae</taxon>
        <taxon>PACMAD clade</taxon>
        <taxon>Arundinoideae</taxon>
        <taxon>Arundineae</taxon>
        <taxon>Arundo</taxon>
    </lineage>
</organism>